<feature type="modified residue" description="4-aspartylphosphate" evidence="6">
    <location>
        <position position="54"/>
    </location>
</feature>
<keyword evidence="10" id="KW-1185">Reference proteome</keyword>
<dbReference type="CDD" id="cd17535">
    <property type="entry name" value="REC_NarL-like"/>
    <property type="match status" value="1"/>
</dbReference>
<accession>K6WX18</accession>
<dbReference type="Pfam" id="PF00072">
    <property type="entry name" value="Response_reg"/>
    <property type="match status" value="1"/>
</dbReference>
<dbReference type="PANTHER" id="PTHR43214:SF3">
    <property type="entry name" value="RESPONSE REGULATOR UVRY"/>
    <property type="match status" value="1"/>
</dbReference>
<keyword evidence="5" id="KW-0804">Transcription</keyword>
<evidence type="ECO:0000256" key="1">
    <source>
        <dbReference type="ARBA" id="ARBA00022553"/>
    </source>
</evidence>
<dbReference type="SUPFAM" id="SSF46894">
    <property type="entry name" value="C-terminal effector domain of the bipartite response regulators"/>
    <property type="match status" value="1"/>
</dbReference>
<dbReference type="Pfam" id="PF00196">
    <property type="entry name" value="GerE"/>
    <property type="match status" value="1"/>
</dbReference>
<dbReference type="PROSITE" id="PS50043">
    <property type="entry name" value="HTH_LUXR_2"/>
    <property type="match status" value="1"/>
</dbReference>
<dbReference type="InterPro" id="IPR000792">
    <property type="entry name" value="Tscrpt_reg_LuxR_C"/>
</dbReference>
<dbReference type="PANTHER" id="PTHR43214">
    <property type="entry name" value="TWO-COMPONENT RESPONSE REGULATOR"/>
    <property type="match status" value="1"/>
</dbReference>
<feature type="domain" description="Response regulatory" evidence="8">
    <location>
        <begin position="3"/>
        <end position="119"/>
    </location>
</feature>
<keyword evidence="1 6" id="KW-0597">Phosphoprotein</keyword>
<dbReference type="SMART" id="SM00421">
    <property type="entry name" value="HTH_LUXR"/>
    <property type="match status" value="1"/>
</dbReference>
<dbReference type="OrthoDB" id="9796655at2"/>
<dbReference type="EMBL" id="BAEN01000013">
    <property type="protein sequence ID" value="GAC12994.1"/>
    <property type="molecule type" value="Genomic_DNA"/>
</dbReference>
<dbReference type="SUPFAM" id="SSF52172">
    <property type="entry name" value="CheY-like"/>
    <property type="match status" value="1"/>
</dbReference>
<dbReference type="CDD" id="cd06170">
    <property type="entry name" value="LuxR_C_like"/>
    <property type="match status" value="1"/>
</dbReference>
<dbReference type="InterPro" id="IPR001789">
    <property type="entry name" value="Sig_transdc_resp-reg_receiver"/>
</dbReference>
<evidence type="ECO:0000256" key="2">
    <source>
        <dbReference type="ARBA" id="ARBA00023012"/>
    </source>
</evidence>
<proteinExistence type="predicted"/>
<sequence length="214" mass="23990">MITLLLVDDHELVRTGIRRILEDISDFKVVGEVNNGEEAIKFCRNSPPDIVLMDMNMPGIGGLEATKQIIHFCQDAKVVVVSVHTENPIPARVMQLGAYGYLTKGTDPNEMVIAIRKVASGQRYIAPEIAQQIAIGQLNLNEVNPFEQLSRRELEITIMLTKGNRVPDIANKLNISAKTVNTYRYRMFDKLKVGSDVELTHLALRHNLIDSNQL</sequence>
<dbReference type="GO" id="GO:0003677">
    <property type="term" value="F:DNA binding"/>
    <property type="evidence" value="ECO:0007669"/>
    <property type="project" value="UniProtKB-KW"/>
</dbReference>
<dbReference type="InterPro" id="IPR039420">
    <property type="entry name" value="WalR-like"/>
</dbReference>
<name>K6WX18_9ALTE</name>
<dbReference type="GO" id="GO:0006355">
    <property type="term" value="P:regulation of DNA-templated transcription"/>
    <property type="evidence" value="ECO:0007669"/>
    <property type="project" value="InterPro"/>
</dbReference>
<dbReference type="eggNOG" id="COG2197">
    <property type="taxonomic scope" value="Bacteria"/>
</dbReference>
<keyword evidence="4" id="KW-0238">DNA-binding</keyword>
<keyword evidence="3" id="KW-0805">Transcription regulation</keyword>
<comment type="caution">
    <text evidence="9">The sequence shown here is derived from an EMBL/GenBank/DDBJ whole genome shotgun (WGS) entry which is preliminary data.</text>
</comment>
<dbReference type="Gene3D" id="3.40.50.2300">
    <property type="match status" value="1"/>
</dbReference>
<evidence type="ECO:0000313" key="10">
    <source>
        <dbReference type="Proteomes" id="UP000006334"/>
    </source>
</evidence>
<evidence type="ECO:0000313" key="9">
    <source>
        <dbReference type="EMBL" id="GAC12994.1"/>
    </source>
</evidence>
<dbReference type="NCBIfam" id="NF007018">
    <property type="entry name" value="PRK09483.1"/>
    <property type="match status" value="1"/>
</dbReference>
<dbReference type="STRING" id="1127673.GLIP_0344"/>
<evidence type="ECO:0000259" key="7">
    <source>
        <dbReference type="PROSITE" id="PS50043"/>
    </source>
</evidence>
<dbReference type="AlphaFoldDB" id="K6WX18"/>
<dbReference type="GO" id="GO:0000160">
    <property type="term" value="P:phosphorelay signal transduction system"/>
    <property type="evidence" value="ECO:0007669"/>
    <property type="project" value="UniProtKB-KW"/>
</dbReference>
<keyword evidence="2" id="KW-0902">Two-component regulatory system</keyword>
<dbReference type="PROSITE" id="PS00622">
    <property type="entry name" value="HTH_LUXR_1"/>
    <property type="match status" value="1"/>
</dbReference>
<evidence type="ECO:0000259" key="8">
    <source>
        <dbReference type="PROSITE" id="PS50110"/>
    </source>
</evidence>
<dbReference type="InterPro" id="IPR016032">
    <property type="entry name" value="Sig_transdc_resp-reg_C-effctor"/>
</dbReference>
<evidence type="ECO:0000256" key="4">
    <source>
        <dbReference type="ARBA" id="ARBA00023125"/>
    </source>
</evidence>
<gene>
    <name evidence="9" type="primary">uvrY</name>
    <name evidence="9" type="ORF">GLIP_0344</name>
</gene>
<evidence type="ECO:0000256" key="6">
    <source>
        <dbReference type="PROSITE-ProRule" id="PRU00169"/>
    </source>
</evidence>
<organism evidence="9 10">
    <name type="scientific">Aliiglaciecola lipolytica E3</name>
    <dbReference type="NCBI Taxonomy" id="1127673"/>
    <lineage>
        <taxon>Bacteria</taxon>
        <taxon>Pseudomonadati</taxon>
        <taxon>Pseudomonadota</taxon>
        <taxon>Gammaproteobacteria</taxon>
        <taxon>Alteromonadales</taxon>
        <taxon>Alteromonadaceae</taxon>
        <taxon>Aliiglaciecola</taxon>
    </lineage>
</organism>
<feature type="domain" description="HTH luxR-type" evidence="7">
    <location>
        <begin position="142"/>
        <end position="207"/>
    </location>
</feature>
<dbReference type="SMART" id="SM00448">
    <property type="entry name" value="REC"/>
    <property type="match status" value="1"/>
</dbReference>
<evidence type="ECO:0000256" key="5">
    <source>
        <dbReference type="ARBA" id="ARBA00023163"/>
    </source>
</evidence>
<reference evidence="9 10" key="1">
    <citation type="journal article" date="2017" name="Antonie Van Leeuwenhoek">
        <title>Rhizobium rhizosphaerae sp. nov., a novel species isolated from rice rhizosphere.</title>
        <authorList>
            <person name="Zhao J.J."/>
            <person name="Zhang J."/>
            <person name="Zhang R.J."/>
            <person name="Zhang C.W."/>
            <person name="Yin H.Q."/>
            <person name="Zhang X.X."/>
        </authorList>
    </citation>
    <scope>NUCLEOTIDE SEQUENCE [LARGE SCALE GENOMIC DNA]</scope>
    <source>
        <strain evidence="9 10">E3</strain>
    </source>
</reference>
<dbReference type="PRINTS" id="PR00038">
    <property type="entry name" value="HTHLUXR"/>
</dbReference>
<dbReference type="RefSeq" id="WP_008842814.1">
    <property type="nucleotide sequence ID" value="NZ_BAEN01000013.1"/>
</dbReference>
<dbReference type="PROSITE" id="PS50110">
    <property type="entry name" value="RESPONSE_REGULATORY"/>
    <property type="match status" value="1"/>
</dbReference>
<dbReference type="InterPro" id="IPR058245">
    <property type="entry name" value="NreC/VraR/RcsB-like_REC"/>
</dbReference>
<evidence type="ECO:0000256" key="3">
    <source>
        <dbReference type="ARBA" id="ARBA00023015"/>
    </source>
</evidence>
<protein>
    <submittedName>
        <fullName evidence="9">Two-component system, NarL family, invasion response regulator UvrY</fullName>
    </submittedName>
</protein>
<dbReference type="Proteomes" id="UP000006334">
    <property type="component" value="Unassembled WGS sequence"/>
</dbReference>
<dbReference type="InterPro" id="IPR011006">
    <property type="entry name" value="CheY-like_superfamily"/>
</dbReference>